<reference evidence="1 2" key="1">
    <citation type="journal article" date="2019" name="Sci. Rep.">
        <title>Orb-weaving spider Araneus ventricosus genome elucidates the spidroin gene catalogue.</title>
        <authorList>
            <person name="Kono N."/>
            <person name="Nakamura H."/>
            <person name="Ohtoshi R."/>
            <person name="Moran D.A.P."/>
            <person name="Shinohara A."/>
            <person name="Yoshida Y."/>
            <person name="Fujiwara M."/>
            <person name="Mori M."/>
            <person name="Tomita M."/>
            <person name="Arakawa K."/>
        </authorList>
    </citation>
    <scope>NUCLEOTIDE SEQUENCE [LARGE SCALE GENOMIC DNA]</scope>
</reference>
<dbReference type="OrthoDB" id="6435573at2759"/>
<accession>A0A4Y2GH62</accession>
<evidence type="ECO:0000313" key="2">
    <source>
        <dbReference type="Proteomes" id="UP000499080"/>
    </source>
</evidence>
<evidence type="ECO:0008006" key="3">
    <source>
        <dbReference type="Google" id="ProtNLM"/>
    </source>
</evidence>
<proteinExistence type="predicted"/>
<organism evidence="1 2">
    <name type="scientific">Araneus ventricosus</name>
    <name type="common">Orbweaver spider</name>
    <name type="synonym">Epeira ventricosa</name>
    <dbReference type="NCBI Taxonomy" id="182803"/>
    <lineage>
        <taxon>Eukaryota</taxon>
        <taxon>Metazoa</taxon>
        <taxon>Ecdysozoa</taxon>
        <taxon>Arthropoda</taxon>
        <taxon>Chelicerata</taxon>
        <taxon>Arachnida</taxon>
        <taxon>Araneae</taxon>
        <taxon>Araneomorphae</taxon>
        <taxon>Entelegynae</taxon>
        <taxon>Araneoidea</taxon>
        <taxon>Araneidae</taxon>
        <taxon>Araneus</taxon>
    </lineage>
</organism>
<dbReference type="GO" id="GO:0003676">
    <property type="term" value="F:nucleic acid binding"/>
    <property type="evidence" value="ECO:0007669"/>
    <property type="project" value="InterPro"/>
</dbReference>
<evidence type="ECO:0000313" key="1">
    <source>
        <dbReference type="EMBL" id="GBM52940.1"/>
    </source>
</evidence>
<comment type="caution">
    <text evidence="1">The sequence shown here is derived from an EMBL/GenBank/DDBJ whole genome shotgun (WGS) entry which is preliminary data.</text>
</comment>
<dbReference type="InterPro" id="IPR036397">
    <property type="entry name" value="RNaseH_sf"/>
</dbReference>
<protein>
    <recommendedName>
        <fullName evidence="3">Histone-lysine N-methyltransferase SETMAR</fullName>
    </recommendedName>
</protein>
<gene>
    <name evidence="1" type="ORF">AVEN_60131_1</name>
</gene>
<dbReference type="Proteomes" id="UP000499080">
    <property type="component" value="Unassembled WGS sequence"/>
</dbReference>
<dbReference type="AlphaFoldDB" id="A0A4Y2GH62"/>
<name>A0A4Y2GH62_ARAVE</name>
<sequence>MEDPHTSRDTKEHIRHLRWERLDHPAYSPELAPSDFHLFPEIKSAQSGRHFRSNEEVQRGVKNFFLRLLGTEFCQGGFLKLISLYDKCTNVCGEYAEK</sequence>
<keyword evidence="2" id="KW-1185">Reference proteome</keyword>
<dbReference type="InterPro" id="IPR052709">
    <property type="entry name" value="Transposase-MT_Hybrid"/>
</dbReference>
<dbReference type="PANTHER" id="PTHR46060:SF1">
    <property type="entry name" value="MARINER MOS1 TRANSPOSASE-LIKE PROTEIN"/>
    <property type="match status" value="1"/>
</dbReference>
<dbReference type="EMBL" id="BGPR01001400">
    <property type="protein sequence ID" value="GBM52940.1"/>
    <property type="molecule type" value="Genomic_DNA"/>
</dbReference>
<dbReference type="Gene3D" id="3.30.420.10">
    <property type="entry name" value="Ribonuclease H-like superfamily/Ribonuclease H"/>
    <property type="match status" value="1"/>
</dbReference>
<dbReference type="PANTHER" id="PTHR46060">
    <property type="entry name" value="MARINER MOS1 TRANSPOSASE-LIKE PROTEIN"/>
    <property type="match status" value="1"/>
</dbReference>